<keyword evidence="8" id="KW-0540">Nuclease</keyword>
<dbReference type="Gene3D" id="3.30.1540.20">
    <property type="entry name" value="MutL, C-terminal domain, dimerisation subdomain"/>
    <property type="match status" value="1"/>
</dbReference>
<dbReference type="CDD" id="cd00782">
    <property type="entry name" value="MutL_Trans"/>
    <property type="match status" value="1"/>
</dbReference>
<dbReference type="InterPro" id="IPR014762">
    <property type="entry name" value="DNA_mismatch_repair_CS"/>
</dbReference>
<evidence type="ECO:0000256" key="1">
    <source>
        <dbReference type="ARBA" id="ARBA00006082"/>
    </source>
</evidence>
<dbReference type="Gene3D" id="3.30.565.10">
    <property type="entry name" value="Histidine kinase-like ATPase, C-terminal domain"/>
    <property type="match status" value="1"/>
</dbReference>
<keyword evidence="8" id="KW-0378">Hydrolase</keyword>
<dbReference type="InterPro" id="IPR036890">
    <property type="entry name" value="HATPase_C_sf"/>
</dbReference>
<dbReference type="InterPro" id="IPR013507">
    <property type="entry name" value="DNA_mismatch_S5_2-like"/>
</dbReference>
<dbReference type="GO" id="GO:0005524">
    <property type="term" value="F:ATP binding"/>
    <property type="evidence" value="ECO:0007669"/>
    <property type="project" value="InterPro"/>
</dbReference>
<sequence length="614" mass="68212">MADKIRLLPDTVASQIAAGEVVNRPASVVKEMMENAVDAGATSVTVSYRNGGKELIRVIDDGEGMSPVDARMAFDKHATSKITRIEDVYALHTFGFRGEALASIAAIAHVELTTRRREDELGTRLVIEGSRFQEQETVVAPAGSQFAVKNLFFNVPARRRALDKSTTEPRHIAEEFRRVAMCHPEMAFSLYGEEAPVYNLQPSGLKQRIVGLMGKSVGSRLLEVGTQTSLVRLTGFVGTTDSCKQTNREQYLYVNGRYFKSPYFHKAILQAYEKLIPAGTQPSYFLFFEVDPDKIDVNIHPQKIEVRFDDGPAIWQIVHAAVREALAKTGAVPLMDFDERDHVEIPVVKADDRIGTVPPIVMHPGYNPFRSETAGRRSSAGLSDFAQPYDTLASLDRETAVERFDRSELAYIEGGEEEQTLPLGQGEESLRGAVQLAGGYAVAAAADGMVLVDLRRAREAILFERYAMTVDNERAVTQKLMFPEKFACSLDDLQLLRERQGDFAAFGFEYACGENDVEVTGIPADVTMDDVQEVLYDMIDAVRDEQLPDAERRERLAAVLARDGAQRDPGGYSEGEMTAILEMLSVGGRYSHTHDGRPVLIRMGTDEIRRLFRR</sequence>
<reference evidence="8" key="2">
    <citation type="submission" date="2021-04" db="EMBL/GenBank/DDBJ databases">
        <authorList>
            <person name="Gilroy R."/>
        </authorList>
    </citation>
    <scope>NUCLEOTIDE SEQUENCE</scope>
    <source>
        <strain evidence="8">ChiHjej11B10-19426</strain>
    </source>
</reference>
<dbReference type="InterPro" id="IPR014721">
    <property type="entry name" value="Ribsml_uS5_D2-typ_fold_subgr"/>
</dbReference>
<dbReference type="GO" id="GO:0030983">
    <property type="term" value="F:mismatched DNA binding"/>
    <property type="evidence" value="ECO:0007669"/>
    <property type="project" value="InterPro"/>
</dbReference>
<evidence type="ECO:0000259" key="6">
    <source>
        <dbReference type="SMART" id="SM00853"/>
    </source>
</evidence>
<dbReference type="PANTHER" id="PTHR10073:SF12">
    <property type="entry name" value="DNA MISMATCH REPAIR PROTEIN MLH1"/>
    <property type="match status" value="1"/>
</dbReference>
<dbReference type="Gene3D" id="3.30.1370.100">
    <property type="entry name" value="MutL, C-terminal domain, regulatory subdomain"/>
    <property type="match status" value="1"/>
</dbReference>
<keyword evidence="3 5" id="KW-0227">DNA damage</keyword>
<dbReference type="InterPro" id="IPR020568">
    <property type="entry name" value="Ribosomal_Su5_D2-typ_SF"/>
</dbReference>
<dbReference type="GO" id="GO:0016887">
    <property type="term" value="F:ATP hydrolysis activity"/>
    <property type="evidence" value="ECO:0007669"/>
    <property type="project" value="InterPro"/>
</dbReference>
<dbReference type="EMBL" id="DXCC01000028">
    <property type="protein sequence ID" value="HIZ15729.1"/>
    <property type="molecule type" value="Genomic_DNA"/>
</dbReference>
<evidence type="ECO:0000256" key="2">
    <source>
        <dbReference type="ARBA" id="ARBA00021975"/>
    </source>
</evidence>
<dbReference type="SUPFAM" id="SSF55874">
    <property type="entry name" value="ATPase domain of HSP90 chaperone/DNA topoisomerase II/histidine kinase"/>
    <property type="match status" value="1"/>
</dbReference>
<dbReference type="Pfam" id="PF01119">
    <property type="entry name" value="DNA_mis_repair"/>
    <property type="match status" value="1"/>
</dbReference>
<dbReference type="GO" id="GO:0140664">
    <property type="term" value="F:ATP-dependent DNA damage sensor activity"/>
    <property type="evidence" value="ECO:0007669"/>
    <property type="project" value="InterPro"/>
</dbReference>
<proteinExistence type="inferred from homology"/>
<dbReference type="GO" id="GO:0032300">
    <property type="term" value="C:mismatch repair complex"/>
    <property type="evidence" value="ECO:0007669"/>
    <property type="project" value="InterPro"/>
</dbReference>
<dbReference type="PANTHER" id="PTHR10073">
    <property type="entry name" value="DNA MISMATCH REPAIR PROTEIN MLH, PMS, MUTL"/>
    <property type="match status" value="1"/>
</dbReference>
<dbReference type="SUPFAM" id="SSF54211">
    <property type="entry name" value="Ribosomal protein S5 domain 2-like"/>
    <property type="match status" value="1"/>
</dbReference>
<dbReference type="NCBIfam" id="TIGR00585">
    <property type="entry name" value="mutl"/>
    <property type="match status" value="1"/>
</dbReference>
<dbReference type="FunFam" id="3.30.565.10:FF:000003">
    <property type="entry name" value="DNA mismatch repair endonuclease MutL"/>
    <property type="match status" value="1"/>
</dbReference>
<dbReference type="InterPro" id="IPR037198">
    <property type="entry name" value="MutL_C_sf"/>
</dbReference>
<comment type="caution">
    <text evidence="8">The sequence shown here is derived from an EMBL/GenBank/DDBJ whole genome shotgun (WGS) entry which is preliminary data.</text>
</comment>
<dbReference type="InterPro" id="IPR014790">
    <property type="entry name" value="MutL_C"/>
</dbReference>
<dbReference type="InterPro" id="IPR042120">
    <property type="entry name" value="MutL_C_dimsub"/>
</dbReference>
<name>A0A9D2DF15_9BACT</name>
<dbReference type="Pfam" id="PF08676">
    <property type="entry name" value="MutL_C"/>
    <property type="match status" value="1"/>
</dbReference>
<dbReference type="InterPro" id="IPR020667">
    <property type="entry name" value="DNA_mismatch_repair_MutL"/>
</dbReference>
<reference evidence="8" key="1">
    <citation type="journal article" date="2021" name="PeerJ">
        <title>Extensive microbial diversity within the chicken gut microbiome revealed by metagenomics and culture.</title>
        <authorList>
            <person name="Gilroy R."/>
            <person name="Ravi A."/>
            <person name="Getino M."/>
            <person name="Pursley I."/>
            <person name="Horton D.L."/>
            <person name="Alikhan N.F."/>
            <person name="Baker D."/>
            <person name="Gharbi K."/>
            <person name="Hall N."/>
            <person name="Watson M."/>
            <person name="Adriaenssens E.M."/>
            <person name="Foster-Nyarko E."/>
            <person name="Jarju S."/>
            <person name="Secka A."/>
            <person name="Antonio M."/>
            <person name="Oren A."/>
            <person name="Chaudhuri R.R."/>
            <person name="La Ragione R."/>
            <person name="Hildebrand F."/>
            <person name="Pallen M.J."/>
        </authorList>
    </citation>
    <scope>NUCLEOTIDE SEQUENCE</scope>
    <source>
        <strain evidence="8">ChiHjej11B10-19426</strain>
    </source>
</reference>
<dbReference type="InterPro" id="IPR038973">
    <property type="entry name" value="MutL/Mlh/Pms-like"/>
</dbReference>
<dbReference type="CDD" id="cd16926">
    <property type="entry name" value="HATPase_MutL-MLH-PMS-like"/>
    <property type="match status" value="1"/>
</dbReference>
<dbReference type="Proteomes" id="UP000824014">
    <property type="component" value="Unassembled WGS sequence"/>
</dbReference>
<dbReference type="InterPro" id="IPR002099">
    <property type="entry name" value="MutL/Mlh/PMS"/>
</dbReference>
<evidence type="ECO:0000256" key="5">
    <source>
        <dbReference type="HAMAP-Rule" id="MF_00149"/>
    </source>
</evidence>
<protein>
    <recommendedName>
        <fullName evidence="2 5">DNA mismatch repair protein MutL</fullName>
    </recommendedName>
</protein>
<gene>
    <name evidence="5 8" type="primary">mutL</name>
    <name evidence="8" type="ORF">H9816_07475</name>
</gene>
<evidence type="ECO:0000313" key="8">
    <source>
        <dbReference type="EMBL" id="HIZ15729.1"/>
    </source>
</evidence>
<dbReference type="InterPro" id="IPR042121">
    <property type="entry name" value="MutL_C_regsub"/>
</dbReference>
<dbReference type="PROSITE" id="PS00058">
    <property type="entry name" value="DNA_MISMATCH_REPAIR_1"/>
    <property type="match status" value="1"/>
</dbReference>
<dbReference type="AlphaFoldDB" id="A0A9D2DF15"/>
<evidence type="ECO:0000259" key="7">
    <source>
        <dbReference type="SMART" id="SM01340"/>
    </source>
</evidence>
<feature type="domain" description="DNA mismatch repair protein S5" evidence="7">
    <location>
        <begin position="209"/>
        <end position="327"/>
    </location>
</feature>
<dbReference type="Gene3D" id="3.30.230.10">
    <property type="match status" value="1"/>
</dbReference>
<dbReference type="SMART" id="SM01340">
    <property type="entry name" value="DNA_mis_repair"/>
    <property type="match status" value="1"/>
</dbReference>
<keyword evidence="8" id="KW-0255">Endonuclease</keyword>
<comment type="function">
    <text evidence="5">This protein is involved in the repair of mismatches in DNA. It is required for dam-dependent methyl-directed DNA mismatch repair. May act as a 'molecular matchmaker', a protein that promotes the formation of a stable complex between two or more DNA-binding proteins in an ATP-dependent manner without itself being part of a final effector complex.</text>
</comment>
<keyword evidence="4 5" id="KW-0234">DNA repair</keyword>
<feature type="domain" description="MutL C-terminal dimerisation" evidence="6">
    <location>
        <begin position="433"/>
        <end position="572"/>
    </location>
</feature>
<dbReference type="GO" id="GO:0006298">
    <property type="term" value="P:mismatch repair"/>
    <property type="evidence" value="ECO:0007669"/>
    <property type="project" value="UniProtKB-UniRule"/>
</dbReference>
<dbReference type="HAMAP" id="MF_00149">
    <property type="entry name" value="DNA_mis_repair"/>
    <property type="match status" value="1"/>
</dbReference>
<evidence type="ECO:0000256" key="4">
    <source>
        <dbReference type="ARBA" id="ARBA00023204"/>
    </source>
</evidence>
<evidence type="ECO:0000313" key="9">
    <source>
        <dbReference type="Proteomes" id="UP000824014"/>
    </source>
</evidence>
<evidence type="ECO:0000256" key="3">
    <source>
        <dbReference type="ARBA" id="ARBA00022763"/>
    </source>
</evidence>
<accession>A0A9D2DF15</accession>
<dbReference type="SUPFAM" id="SSF118116">
    <property type="entry name" value="DNA mismatch repair protein MutL"/>
    <property type="match status" value="1"/>
</dbReference>
<dbReference type="GO" id="GO:0004519">
    <property type="term" value="F:endonuclease activity"/>
    <property type="evidence" value="ECO:0007669"/>
    <property type="project" value="UniProtKB-KW"/>
</dbReference>
<comment type="similarity">
    <text evidence="1 5">Belongs to the DNA mismatch repair MutL/HexB family.</text>
</comment>
<dbReference type="SMART" id="SM00853">
    <property type="entry name" value="MutL_C"/>
    <property type="match status" value="1"/>
</dbReference>
<dbReference type="Pfam" id="PF13589">
    <property type="entry name" value="HATPase_c_3"/>
    <property type="match status" value="1"/>
</dbReference>
<organism evidence="8 9">
    <name type="scientific">Candidatus Tidjanibacter faecipullorum</name>
    <dbReference type="NCBI Taxonomy" id="2838766"/>
    <lineage>
        <taxon>Bacteria</taxon>
        <taxon>Pseudomonadati</taxon>
        <taxon>Bacteroidota</taxon>
        <taxon>Bacteroidia</taxon>
        <taxon>Bacteroidales</taxon>
        <taxon>Rikenellaceae</taxon>
        <taxon>Tidjanibacter</taxon>
    </lineage>
</organism>